<keyword evidence="3" id="KW-1185">Reference proteome</keyword>
<evidence type="ECO:0000313" key="2">
    <source>
        <dbReference type="EMBL" id="RPB12569.1"/>
    </source>
</evidence>
<dbReference type="OrthoDB" id="5339707at2759"/>
<dbReference type="GO" id="GO:0003676">
    <property type="term" value="F:nucleic acid binding"/>
    <property type="evidence" value="ECO:0007669"/>
    <property type="project" value="InterPro"/>
</dbReference>
<evidence type="ECO:0000313" key="3">
    <source>
        <dbReference type="Proteomes" id="UP000277580"/>
    </source>
</evidence>
<name>A0A3N4KT24_9PEZI</name>
<organism evidence="2 3">
    <name type="scientific">Morchella conica CCBAS932</name>
    <dbReference type="NCBI Taxonomy" id="1392247"/>
    <lineage>
        <taxon>Eukaryota</taxon>
        <taxon>Fungi</taxon>
        <taxon>Dikarya</taxon>
        <taxon>Ascomycota</taxon>
        <taxon>Pezizomycotina</taxon>
        <taxon>Pezizomycetes</taxon>
        <taxon>Pezizales</taxon>
        <taxon>Morchellaceae</taxon>
        <taxon>Morchella</taxon>
    </lineage>
</organism>
<reference evidence="2 3" key="1">
    <citation type="journal article" date="2018" name="Nat. Ecol. Evol.">
        <title>Pezizomycetes genomes reveal the molecular basis of ectomycorrhizal truffle lifestyle.</title>
        <authorList>
            <person name="Murat C."/>
            <person name="Payen T."/>
            <person name="Noel B."/>
            <person name="Kuo A."/>
            <person name="Morin E."/>
            <person name="Chen J."/>
            <person name="Kohler A."/>
            <person name="Krizsan K."/>
            <person name="Balestrini R."/>
            <person name="Da Silva C."/>
            <person name="Montanini B."/>
            <person name="Hainaut M."/>
            <person name="Levati E."/>
            <person name="Barry K.W."/>
            <person name="Belfiori B."/>
            <person name="Cichocki N."/>
            <person name="Clum A."/>
            <person name="Dockter R.B."/>
            <person name="Fauchery L."/>
            <person name="Guy J."/>
            <person name="Iotti M."/>
            <person name="Le Tacon F."/>
            <person name="Lindquist E.A."/>
            <person name="Lipzen A."/>
            <person name="Malagnac F."/>
            <person name="Mello A."/>
            <person name="Molinier V."/>
            <person name="Miyauchi S."/>
            <person name="Poulain J."/>
            <person name="Riccioni C."/>
            <person name="Rubini A."/>
            <person name="Sitrit Y."/>
            <person name="Splivallo R."/>
            <person name="Traeger S."/>
            <person name="Wang M."/>
            <person name="Zifcakova L."/>
            <person name="Wipf D."/>
            <person name="Zambonelli A."/>
            <person name="Paolocci F."/>
            <person name="Nowrousian M."/>
            <person name="Ottonello S."/>
            <person name="Baldrian P."/>
            <person name="Spatafora J.W."/>
            <person name="Henrissat B."/>
            <person name="Nagy L.G."/>
            <person name="Aury J.M."/>
            <person name="Wincker P."/>
            <person name="Grigoriev I.V."/>
            <person name="Bonfante P."/>
            <person name="Martin F.M."/>
        </authorList>
    </citation>
    <scope>NUCLEOTIDE SEQUENCE [LARGE SCALE GENOMIC DNA]</scope>
    <source>
        <strain evidence="2 3">CCBAS932</strain>
    </source>
</reference>
<protein>
    <submittedName>
        <fullName evidence="2">Uncharacterized protein</fullName>
    </submittedName>
</protein>
<sequence length="244" mass="27227">MSHNVKVSSGGGLAVPSPSRPLRSASSPFPTHNPTHTYVEYPRVFYPSALLMRCRPTLQALTIYNPISHTTNTLFKTPNGPADIAHIDAQTIVVSCAVINSALAVSFGPDSRYNFTHALPAATPKLSAEIFAVQKCLKLGRAIANVFGPDRVAVMRIVMATSSREIVEAMTKWLEEWTKNEALPVQRTFEEFGDPADRKAMERMDRFVEEIVEEDGTEVEFWLLEDESLHETEALVREKLREVK</sequence>
<gene>
    <name evidence="2" type="ORF">P167DRAFT_565225</name>
</gene>
<dbReference type="InParanoid" id="A0A3N4KT24"/>
<accession>A0A3N4KT24</accession>
<dbReference type="InterPro" id="IPR036397">
    <property type="entry name" value="RNaseH_sf"/>
</dbReference>
<feature type="compositionally biased region" description="Low complexity" evidence="1">
    <location>
        <begin position="16"/>
        <end position="29"/>
    </location>
</feature>
<dbReference type="EMBL" id="ML119128">
    <property type="protein sequence ID" value="RPB12569.1"/>
    <property type="molecule type" value="Genomic_DNA"/>
</dbReference>
<evidence type="ECO:0000256" key="1">
    <source>
        <dbReference type="SAM" id="MobiDB-lite"/>
    </source>
</evidence>
<dbReference type="Proteomes" id="UP000277580">
    <property type="component" value="Unassembled WGS sequence"/>
</dbReference>
<feature type="region of interest" description="Disordered" evidence="1">
    <location>
        <begin position="1"/>
        <end position="29"/>
    </location>
</feature>
<dbReference type="Gene3D" id="3.30.420.10">
    <property type="entry name" value="Ribonuclease H-like superfamily/Ribonuclease H"/>
    <property type="match status" value="1"/>
</dbReference>
<dbReference type="AlphaFoldDB" id="A0A3N4KT24"/>
<proteinExistence type="predicted"/>